<feature type="domain" description="HTH araC/xylS-type" evidence="4">
    <location>
        <begin position="209"/>
        <end position="306"/>
    </location>
</feature>
<dbReference type="PANTHER" id="PTHR43280:SF2">
    <property type="entry name" value="HTH-TYPE TRANSCRIPTIONAL REGULATOR EXSA"/>
    <property type="match status" value="1"/>
</dbReference>
<accession>A0A1M7TWQ7</accession>
<reference evidence="6" key="1">
    <citation type="submission" date="2016-12" db="EMBL/GenBank/DDBJ databases">
        <authorList>
            <person name="Varghese N."/>
            <person name="Submissions S."/>
        </authorList>
    </citation>
    <scope>NUCLEOTIDE SEQUENCE [LARGE SCALE GENOMIC DNA]</scope>
    <source>
        <strain evidence="6">DSM 11544</strain>
    </source>
</reference>
<dbReference type="GO" id="GO:0043565">
    <property type="term" value="F:sequence-specific DNA binding"/>
    <property type="evidence" value="ECO:0007669"/>
    <property type="project" value="InterPro"/>
</dbReference>
<evidence type="ECO:0000313" key="5">
    <source>
        <dbReference type="EMBL" id="SHN75135.1"/>
    </source>
</evidence>
<dbReference type="PROSITE" id="PS00041">
    <property type="entry name" value="HTH_ARAC_FAMILY_1"/>
    <property type="match status" value="1"/>
</dbReference>
<gene>
    <name evidence="5" type="ORF">SAMN02745215_02624</name>
</gene>
<keyword evidence="3" id="KW-0804">Transcription</keyword>
<dbReference type="SMART" id="SM00342">
    <property type="entry name" value="HTH_ARAC"/>
    <property type="match status" value="1"/>
</dbReference>
<evidence type="ECO:0000256" key="3">
    <source>
        <dbReference type="ARBA" id="ARBA00023163"/>
    </source>
</evidence>
<dbReference type="RefSeq" id="WP_072773004.1">
    <property type="nucleotide sequence ID" value="NZ_FRDN01000008.1"/>
</dbReference>
<dbReference type="InterPro" id="IPR018062">
    <property type="entry name" value="HTH_AraC-typ_CS"/>
</dbReference>
<dbReference type="Gene3D" id="1.10.10.60">
    <property type="entry name" value="Homeodomain-like"/>
    <property type="match status" value="2"/>
</dbReference>
<name>A0A1M7TWQ7_9FIRM</name>
<dbReference type="AlphaFoldDB" id="A0A1M7TWQ7"/>
<dbReference type="InterPro" id="IPR009057">
    <property type="entry name" value="Homeodomain-like_sf"/>
</dbReference>
<dbReference type="InterPro" id="IPR020449">
    <property type="entry name" value="Tscrpt_reg_AraC-type_HTH"/>
</dbReference>
<dbReference type="EMBL" id="FRDN01000008">
    <property type="protein sequence ID" value="SHN75135.1"/>
    <property type="molecule type" value="Genomic_DNA"/>
</dbReference>
<keyword evidence="2" id="KW-0238">DNA-binding</keyword>
<dbReference type="InterPro" id="IPR018060">
    <property type="entry name" value="HTH_AraC"/>
</dbReference>
<evidence type="ECO:0000256" key="2">
    <source>
        <dbReference type="ARBA" id="ARBA00023125"/>
    </source>
</evidence>
<evidence type="ECO:0000313" key="6">
    <source>
        <dbReference type="Proteomes" id="UP000184010"/>
    </source>
</evidence>
<dbReference type="SUPFAM" id="SSF46689">
    <property type="entry name" value="Homeodomain-like"/>
    <property type="match status" value="1"/>
</dbReference>
<proteinExistence type="predicted"/>
<dbReference type="PANTHER" id="PTHR43280">
    <property type="entry name" value="ARAC-FAMILY TRANSCRIPTIONAL REGULATOR"/>
    <property type="match status" value="1"/>
</dbReference>
<dbReference type="STRING" id="1121395.SAMN02745215_02624"/>
<dbReference type="Pfam" id="PF12833">
    <property type="entry name" value="HTH_18"/>
    <property type="match status" value="1"/>
</dbReference>
<keyword evidence="1" id="KW-0805">Transcription regulation</keyword>
<evidence type="ECO:0000256" key="1">
    <source>
        <dbReference type="ARBA" id="ARBA00023015"/>
    </source>
</evidence>
<dbReference type="Proteomes" id="UP000184010">
    <property type="component" value="Unassembled WGS sequence"/>
</dbReference>
<dbReference type="PROSITE" id="PS01124">
    <property type="entry name" value="HTH_ARAC_FAMILY_2"/>
    <property type="match status" value="1"/>
</dbReference>
<sequence>MSTIPSRQLPNVLAASKQQFCFDPASGSFSQDKLLFEQSDALFALLLLPADGNPVHCSSSHVSILFCGGPATVLIGQQKTTCFAGNIFLFRSQCNFVVEPKDGAEIYLALYKKELFDSLFISMLADCQLIYSFFGLSNCKDEFLYFDCSREMPIQQFAKALQLELSNTDDLSVKTVRCSTVLFMTNLNRIHRTHLVINESSMMKDYLIGDILKYMSDHFTTATLASTAAHFNYHPAYFSAMFQKKALCNFTTKMQEMRLEQARRLLVSTELSVQNISESTGFHDKSYFYRCFKATYGLTPGEYRRKYADEKNILTEKLDS</sequence>
<dbReference type="PRINTS" id="PR00032">
    <property type="entry name" value="HTHARAC"/>
</dbReference>
<dbReference type="GO" id="GO:0003700">
    <property type="term" value="F:DNA-binding transcription factor activity"/>
    <property type="evidence" value="ECO:0007669"/>
    <property type="project" value="InterPro"/>
</dbReference>
<protein>
    <submittedName>
        <fullName evidence="5">Helix-turn-helix domain-containing protein</fullName>
    </submittedName>
</protein>
<keyword evidence="6" id="KW-1185">Reference proteome</keyword>
<evidence type="ECO:0000259" key="4">
    <source>
        <dbReference type="PROSITE" id="PS01124"/>
    </source>
</evidence>
<organism evidence="5 6">
    <name type="scientific">Desulfitobacterium chlororespirans DSM 11544</name>
    <dbReference type="NCBI Taxonomy" id="1121395"/>
    <lineage>
        <taxon>Bacteria</taxon>
        <taxon>Bacillati</taxon>
        <taxon>Bacillota</taxon>
        <taxon>Clostridia</taxon>
        <taxon>Eubacteriales</taxon>
        <taxon>Desulfitobacteriaceae</taxon>
        <taxon>Desulfitobacterium</taxon>
    </lineage>
</organism>